<sequence length="57" mass="7133">MLKRLFRKSEKEFVLISDNEDYYPQFILLTEDIKEIWLVKRKLDWEMSPPKRFEIKV</sequence>
<keyword evidence="2" id="KW-1185">Reference proteome</keyword>
<dbReference type="RefSeq" id="WP_279295238.1">
    <property type="nucleotide sequence ID" value="NZ_JAOTIF010000001.1"/>
</dbReference>
<dbReference type="AlphaFoldDB" id="A0A9X3BGK9"/>
<dbReference type="Proteomes" id="UP001155483">
    <property type="component" value="Unassembled WGS sequence"/>
</dbReference>
<protein>
    <submittedName>
        <fullName evidence="1">Uncharacterized protein</fullName>
    </submittedName>
</protein>
<comment type="caution">
    <text evidence="1">The sequence shown here is derived from an EMBL/GenBank/DDBJ whole genome shotgun (WGS) entry which is preliminary data.</text>
</comment>
<organism evidence="1 2">
    <name type="scientific">Paraflavisolibacter caeni</name>
    <dbReference type="NCBI Taxonomy" id="2982496"/>
    <lineage>
        <taxon>Bacteria</taxon>
        <taxon>Pseudomonadati</taxon>
        <taxon>Bacteroidota</taxon>
        <taxon>Chitinophagia</taxon>
        <taxon>Chitinophagales</taxon>
        <taxon>Chitinophagaceae</taxon>
        <taxon>Paraflavisolibacter</taxon>
    </lineage>
</organism>
<evidence type="ECO:0000313" key="2">
    <source>
        <dbReference type="Proteomes" id="UP001155483"/>
    </source>
</evidence>
<dbReference type="EMBL" id="JAOTIF010000001">
    <property type="protein sequence ID" value="MCU7547793.1"/>
    <property type="molecule type" value="Genomic_DNA"/>
</dbReference>
<name>A0A9X3BGK9_9BACT</name>
<gene>
    <name evidence="1" type="ORF">OCK74_01645</name>
</gene>
<evidence type="ECO:0000313" key="1">
    <source>
        <dbReference type="EMBL" id="MCU7547793.1"/>
    </source>
</evidence>
<reference evidence="1" key="2">
    <citation type="submission" date="2023-04" db="EMBL/GenBank/DDBJ databases">
        <title>Paracnuella aquatica gen. nov., sp. nov., a member of the family Chitinophagaceae isolated from a hot spring.</title>
        <authorList>
            <person name="Wang C."/>
        </authorList>
    </citation>
    <scope>NUCLEOTIDE SEQUENCE</scope>
    <source>
        <strain evidence="1">LB-8</strain>
    </source>
</reference>
<accession>A0A9X3BGK9</accession>
<reference evidence="1" key="1">
    <citation type="submission" date="2022-09" db="EMBL/GenBank/DDBJ databases">
        <authorList>
            <person name="Yuan C."/>
            <person name="Ke Z."/>
        </authorList>
    </citation>
    <scope>NUCLEOTIDE SEQUENCE</scope>
    <source>
        <strain evidence="1">LB-8</strain>
    </source>
</reference>
<proteinExistence type="predicted"/>